<dbReference type="OrthoDB" id="1944472at2"/>
<reference evidence="1 2" key="1">
    <citation type="submission" date="2015-09" db="EMBL/GenBank/DDBJ databases">
        <authorList>
            <consortium name="Pathogen Informatics"/>
        </authorList>
    </citation>
    <scope>NUCLEOTIDE SEQUENCE [LARGE SCALE GENOMIC DNA]</scope>
    <source>
        <strain evidence="1 2">2789STDY5834855</strain>
    </source>
</reference>
<evidence type="ECO:0000313" key="2">
    <source>
        <dbReference type="Proteomes" id="UP000095558"/>
    </source>
</evidence>
<name>A0A174DKX7_9CLOT</name>
<proteinExistence type="predicted"/>
<dbReference type="EMBL" id="CYZV01000018">
    <property type="protein sequence ID" value="CUO24989.1"/>
    <property type="molecule type" value="Genomic_DNA"/>
</dbReference>
<dbReference type="Proteomes" id="UP000095558">
    <property type="component" value="Unassembled WGS sequence"/>
</dbReference>
<dbReference type="AlphaFoldDB" id="A0A174DKX7"/>
<accession>A0A174DKX7</accession>
<sequence>MLSLVIIKYLKNTQINISLLQRIKEILFFWYSQLNNLNNRKELSKYDINLINKTLMDTFWLSKGLAKEKYTPKKYKDNISIK</sequence>
<gene>
    <name evidence="1" type="ORF">ERS852470_01821</name>
</gene>
<dbReference type="RefSeq" id="WP_055276480.1">
    <property type="nucleotide sequence ID" value="NZ_CYZV01000018.1"/>
</dbReference>
<organism evidence="1 2">
    <name type="scientific">Clostridium disporicum</name>
    <dbReference type="NCBI Taxonomy" id="84024"/>
    <lineage>
        <taxon>Bacteria</taxon>
        <taxon>Bacillati</taxon>
        <taxon>Bacillota</taxon>
        <taxon>Clostridia</taxon>
        <taxon>Eubacteriales</taxon>
        <taxon>Clostridiaceae</taxon>
        <taxon>Clostridium</taxon>
    </lineage>
</organism>
<protein>
    <submittedName>
        <fullName evidence="1">Uncharacterized protein</fullName>
    </submittedName>
</protein>
<evidence type="ECO:0000313" key="1">
    <source>
        <dbReference type="EMBL" id="CUO24989.1"/>
    </source>
</evidence>